<evidence type="ECO:0000259" key="1">
    <source>
        <dbReference type="SMART" id="SM00914"/>
    </source>
</evidence>
<dbReference type="Proteomes" id="UP001312865">
    <property type="component" value="Unassembled WGS sequence"/>
</dbReference>
<comment type="caution">
    <text evidence="2">The sequence shown here is derived from an EMBL/GenBank/DDBJ whole genome shotgun (WGS) entry which is preliminary data.</text>
</comment>
<protein>
    <submittedName>
        <fullName evidence="2">IDEAL domain-containing protein</fullName>
    </submittedName>
</protein>
<proteinExistence type="predicted"/>
<accession>A0ABU8HBC1</accession>
<keyword evidence="3" id="KW-1185">Reference proteome</keyword>
<gene>
    <name evidence="2" type="ORF">WAK64_05340</name>
</gene>
<feature type="domain" description="IDEAL" evidence="1">
    <location>
        <begin position="34"/>
        <end position="70"/>
    </location>
</feature>
<organism evidence="2 3">
    <name type="scientific">Bacillus spongiae</name>
    <dbReference type="NCBI Taxonomy" id="2683610"/>
    <lineage>
        <taxon>Bacteria</taxon>
        <taxon>Bacillati</taxon>
        <taxon>Bacillota</taxon>
        <taxon>Bacilli</taxon>
        <taxon>Bacillales</taxon>
        <taxon>Bacillaceae</taxon>
        <taxon>Bacillus</taxon>
    </lineage>
</organism>
<dbReference type="EMBL" id="JBBAXC010000003">
    <property type="protein sequence ID" value="MEI5906478.1"/>
    <property type="molecule type" value="Genomic_DNA"/>
</dbReference>
<dbReference type="InterPro" id="IPR027393">
    <property type="entry name" value="Virus_scaffolding_prot_C"/>
</dbReference>
<dbReference type="Pfam" id="PF08858">
    <property type="entry name" value="IDEAL"/>
    <property type="match status" value="1"/>
</dbReference>
<name>A0ABU8HBC1_9BACI</name>
<reference evidence="2 3" key="1">
    <citation type="journal article" date="2018" name="J. Microbiol.">
        <title>Bacillus spongiae sp. nov., isolated from sponge of Jeju Island.</title>
        <authorList>
            <person name="Lee G.E."/>
            <person name="Im W.T."/>
            <person name="Park J.S."/>
        </authorList>
    </citation>
    <scope>NUCLEOTIDE SEQUENCE [LARGE SCALE GENOMIC DNA]</scope>
    <source>
        <strain evidence="2 3">135PIL107-10</strain>
    </source>
</reference>
<dbReference type="Gene3D" id="4.10.810.10">
    <property type="entry name" value="Virus Scaffolding Protein, Chain A"/>
    <property type="match status" value="1"/>
</dbReference>
<dbReference type="SMART" id="SM00914">
    <property type="entry name" value="IDEAL"/>
    <property type="match status" value="1"/>
</dbReference>
<sequence>MENKKSYAELMKACAMTRKQSPELTMTQIYIDMVLQEVLFHHKREILQRKVDLALDQRNHGNFIHYSTLLNELKLQNDM</sequence>
<evidence type="ECO:0000313" key="2">
    <source>
        <dbReference type="EMBL" id="MEI5906478.1"/>
    </source>
</evidence>
<dbReference type="InterPro" id="IPR014957">
    <property type="entry name" value="IDEAL_dom"/>
</dbReference>
<evidence type="ECO:0000313" key="3">
    <source>
        <dbReference type="Proteomes" id="UP001312865"/>
    </source>
</evidence>
<dbReference type="RefSeq" id="WP_336585910.1">
    <property type="nucleotide sequence ID" value="NZ_JBBAXC010000003.1"/>
</dbReference>